<dbReference type="PANTHER" id="PTHR48075:SF5">
    <property type="entry name" value="3-HYDROXYBUTYRYL-COA DEHYDROGENASE"/>
    <property type="match status" value="1"/>
</dbReference>
<protein>
    <submittedName>
        <fullName evidence="6">3-hydroxyacyl-CoA dehydrogenase</fullName>
    </submittedName>
</protein>
<feature type="domain" description="3-hydroxyacyl-CoA dehydrogenase NAD binding" evidence="5">
    <location>
        <begin position="25"/>
        <end position="204"/>
    </location>
</feature>
<dbReference type="InterPro" id="IPR008927">
    <property type="entry name" value="6-PGluconate_DH-like_C_sf"/>
</dbReference>
<dbReference type="InterPro" id="IPR006176">
    <property type="entry name" value="3-OHacyl-CoA_DH_NAD-bd"/>
</dbReference>
<feature type="site" description="Important for catalytic activity" evidence="2">
    <location>
        <position position="161"/>
    </location>
</feature>
<dbReference type="SUPFAM" id="SSF51735">
    <property type="entry name" value="NAD(P)-binding Rossmann-fold domains"/>
    <property type="match status" value="1"/>
</dbReference>
<feature type="binding site" evidence="3">
    <location>
        <position position="52"/>
    </location>
    <ligand>
        <name>NAD(+)</name>
        <dbReference type="ChEBI" id="CHEBI:57540"/>
    </ligand>
</feature>
<proteinExistence type="predicted"/>
<feature type="binding site" evidence="3">
    <location>
        <position position="113"/>
    </location>
    <ligand>
        <name>NAD(+)</name>
        <dbReference type="ChEBI" id="CHEBI:57540"/>
    </ligand>
</feature>
<feature type="binding site" evidence="3">
    <location>
        <position position="118"/>
    </location>
    <ligand>
        <name>NAD(+)</name>
        <dbReference type="ChEBI" id="CHEBI:57540"/>
    </ligand>
</feature>
<dbReference type="PIRSF" id="PIRSF000105">
    <property type="entry name" value="HCDH"/>
    <property type="match status" value="1"/>
</dbReference>
<keyword evidence="7" id="KW-1185">Reference proteome</keyword>
<dbReference type="Gene3D" id="3.40.50.720">
    <property type="entry name" value="NAD(P)-binding Rossmann-like Domain"/>
    <property type="match status" value="1"/>
</dbReference>
<organism evidence="6 7">
    <name type="scientific">Pseudovibrio denitrificans</name>
    <dbReference type="NCBI Taxonomy" id="258256"/>
    <lineage>
        <taxon>Bacteria</taxon>
        <taxon>Pseudomonadati</taxon>
        <taxon>Pseudomonadota</taxon>
        <taxon>Alphaproteobacteria</taxon>
        <taxon>Hyphomicrobiales</taxon>
        <taxon>Stappiaceae</taxon>
        <taxon>Pseudovibrio</taxon>
    </lineage>
</organism>
<dbReference type="EMBL" id="FPBD01000011">
    <property type="protein sequence ID" value="SFU15405.1"/>
    <property type="molecule type" value="Genomic_DNA"/>
</dbReference>
<evidence type="ECO:0000256" key="1">
    <source>
        <dbReference type="ARBA" id="ARBA00023002"/>
    </source>
</evidence>
<gene>
    <name evidence="6" type="ORF">SAMN05444141_11120</name>
</gene>
<dbReference type="GO" id="GO:0016616">
    <property type="term" value="F:oxidoreductase activity, acting on the CH-OH group of donors, NAD or NADP as acceptor"/>
    <property type="evidence" value="ECO:0007669"/>
    <property type="project" value="InterPro"/>
</dbReference>
<evidence type="ECO:0000313" key="7">
    <source>
        <dbReference type="Proteomes" id="UP000183371"/>
    </source>
</evidence>
<dbReference type="AlphaFoldDB" id="A0A1I7DUS5"/>
<evidence type="ECO:0000256" key="2">
    <source>
        <dbReference type="PIRSR" id="PIRSR000105-1"/>
    </source>
</evidence>
<dbReference type="InterPro" id="IPR006108">
    <property type="entry name" value="3HC_DH_C"/>
</dbReference>
<feature type="binding site" evidence="3">
    <location>
        <position position="295"/>
    </location>
    <ligand>
        <name>NAD(+)</name>
        <dbReference type="ChEBI" id="CHEBI:57540"/>
    </ligand>
</feature>
<dbReference type="GO" id="GO:0006631">
    <property type="term" value="P:fatty acid metabolic process"/>
    <property type="evidence" value="ECO:0007669"/>
    <property type="project" value="InterPro"/>
</dbReference>
<sequence>MSSQVNSDLSVLSKQTVCESISDLVAVIGAGTMGTGIAHDLALHGVDTVVVDINSDQLDICAKNIKQNLRLYQMHEVHGKLTVPRETILERLTFTTSLEDIADAGFVIENVTEDWDIKQQVYQKMAEVCAPETVYGVNTSAISITQVASLMPVPENVVGVHLMNPVPLKPMVELIRGFRSSEDALNRMRALLARLNKESITVEDSPGFVTNRAMMIFVNEAIFMVQEHVASPSDVDTLFKSCFGHKMGPLQTADLIGLDTILKSLEVLYEGFNDSKFRPCFLLKKMVSAGKMGMKSGSGFYEYTQ</sequence>
<name>A0A1I7DUS5_9HYPH</name>
<evidence type="ECO:0000259" key="4">
    <source>
        <dbReference type="Pfam" id="PF00725"/>
    </source>
</evidence>
<dbReference type="PANTHER" id="PTHR48075">
    <property type="entry name" value="3-HYDROXYACYL-COA DEHYDROGENASE FAMILY PROTEIN"/>
    <property type="match status" value="1"/>
</dbReference>
<dbReference type="InterPro" id="IPR013328">
    <property type="entry name" value="6PGD_dom2"/>
</dbReference>
<evidence type="ECO:0000259" key="5">
    <source>
        <dbReference type="Pfam" id="PF02737"/>
    </source>
</evidence>
<feature type="binding site" evidence="3">
    <location>
        <position position="140"/>
    </location>
    <ligand>
        <name>NAD(+)</name>
        <dbReference type="ChEBI" id="CHEBI:57540"/>
    </ligand>
</feature>
<dbReference type="InterPro" id="IPR022694">
    <property type="entry name" value="3-OHacyl-CoA_DH"/>
</dbReference>
<dbReference type="Pfam" id="PF00725">
    <property type="entry name" value="3HCDH"/>
    <property type="match status" value="1"/>
</dbReference>
<dbReference type="GO" id="GO:0070403">
    <property type="term" value="F:NAD+ binding"/>
    <property type="evidence" value="ECO:0007669"/>
    <property type="project" value="InterPro"/>
</dbReference>
<evidence type="ECO:0000313" key="6">
    <source>
        <dbReference type="EMBL" id="SFU15405.1"/>
    </source>
</evidence>
<evidence type="ECO:0000256" key="3">
    <source>
        <dbReference type="PIRSR" id="PIRSR000105-2"/>
    </source>
</evidence>
<keyword evidence="3" id="KW-0520">NAD</keyword>
<dbReference type="Proteomes" id="UP000183371">
    <property type="component" value="Unassembled WGS sequence"/>
</dbReference>
<accession>A0A1I7DUS5</accession>
<dbReference type="InterPro" id="IPR036291">
    <property type="entry name" value="NAD(P)-bd_dom_sf"/>
</dbReference>
<dbReference type="Gene3D" id="1.10.1040.10">
    <property type="entry name" value="N-(1-d-carboxylethyl)-l-norvaline Dehydrogenase, domain 2"/>
    <property type="match status" value="1"/>
</dbReference>
<feature type="binding site" evidence="3">
    <location>
        <position position="164"/>
    </location>
    <ligand>
        <name>NAD(+)</name>
        <dbReference type="ChEBI" id="CHEBI:57540"/>
    </ligand>
</feature>
<reference evidence="7" key="1">
    <citation type="submission" date="2016-10" db="EMBL/GenBank/DDBJ databases">
        <authorList>
            <person name="Varghese N."/>
            <person name="Submissions S."/>
        </authorList>
    </citation>
    <scope>NUCLEOTIDE SEQUENCE [LARGE SCALE GENOMIC DNA]</scope>
    <source>
        <strain evidence="7">DSM 17465</strain>
    </source>
</reference>
<keyword evidence="1" id="KW-0560">Oxidoreductase</keyword>
<feature type="binding site" evidence="3">
    <location>
        <begin position="29"/>
        <end position="34"/>
    </location>
    <ligand>
        <name>NAD(+)</name>
        <dbReference type="ChEBI" id="CHEBI:57540"/>
    </ligand>
</feature>
<feature type="domain" description="3-hydroxyacyl-CoA dehydrogenase C-terminal" evidence="4">
    <location>
        <begin position="207"/>
        <end position="303"/>
    </location>
</feature>
<dbReference type="SUPFAM" id="SSF48179">
    <property type="entry name" value="6-phosphogluconate dehydrogenase C-terminal domain-like"/>
    <property type="match status" value="1"/>
</dbReference>
<dbReference type="Pfam" id="PF02737">
    <property type="entry name" value="3HCDH_N"/>
    <property type="match status" value="1"/>
</dbReference>
<dbReference type="RefSeq" id="WP_083417476.1">
    <property type="nucleotide sequence ID" value="NZ_FPBD01000011.1"/>
</dbReference>